<evidence type="ECO:0000256" key="5">
    <source>
        <dbReference type="ARBA" id="ARBA00038359"/>
    </source>
</evidence>
<evidence type="ECO:0000256" key="1">
    <source>
        <dbReference type="ARBA" id="ARBA00004141"/>
    </source>
</evidence>
<feature type="transmembrane region" description="Helical" evidence="7">
    <location>
        <begin position="209"/>
        <end position="231"/>
    </location>
</feature>
<feature type="domain" description="Rhodopsin" evidence="8">
    <location>
        <begin position="63"/>
        <end position="306"/>
    </location>
</feature>
<dbReference type="PANTHER" id="PTHR33048">
    <property type="entry name" value="PTH11-LIKE INTEGRAL MEMBRANE PROTEIN (AFU_ORTHOLOGUE AFUA_5G11245)"/>
    <property type="match status" value="1"/>
</dbReference>
<feature type="compositionally biased region" description="Basic residues" evidence="6">
    <location>
        <begin position="368"/>
        <end position="377"/>
    </location>
</feature>
<keyword evidence="4 7" id="KW-0472">Membrane</keyword>
<feature type="transmembrane region" description="Helical" evidence="7">
    <location>
        <begin position="290"/>
        <end position="309"/>
    </location>
</feature>
<reference evidence="9 10" key="1">
    <citation type="journal article" date="2013" name="PLoS Genet.">
        <title>The genome and development-dependent transcriptomes of Pyronema confluens: a window into fungal evolution.</title>
        <authorList>
            <person name="Traeger S."/>
            <person name="Altegoer F."/>
            <person name="Freitag M."/>
            <person name="Gabaldon T."/>
            <person name="Kempken F."/>
            <person name="Kumar A."/>
            <person name="Marcet-Houben M."/>
            <person name="Poggeler S."/>
            <person name="Stajich J.E."/>
            <person name="Nowrousian M."/>
        </authorList>
    </citation>
    <scope>NUCLEOTIDE SEQUENCE [LARGE SCALE GENOMIC DNA]</scope>
    <source>
        <strain evidence="10">CBS 100304</strain>
        <tissue evidence="9">Vegetative mycelium</tissue>
    </source>
</reference>
<dbReference type="STRING" id="1076935.U4LHI9"/>
<dbReference type="GO" id="GO:0016020">
    <property type="term" value="C:membrane"/>
    <property type="evidence" value="ECO:0007669"/>
    <property type="project" value="UniProtKB-SubCell"/>
</dbReference>
<feature type="transmembrane region" description="Helical" evidence="7">
    <location>
        <begin position="243"/>
        <end position="263"/>
    </location>
</feature>
<keyword evidence="10" id="KW-1185">Reference proteome</keyword>
<feature type="transmembrane region" description="Helical" evidence="7">
    <location>
        <begin position="159"/>
        <end position="181"/>
    </location>
</feature>
<evidence type="ECO:0000259" key="8">
    <source>
        <dbReference type="Pfam" id="PF20684"/>
    </source>
</evidence>
<evidence type="ECO:0000256" key="2">
    <source>
        <dbReference type="ARBA" id="ARBA00022692"/>
    </source>
</evidence>
<feature type="region of interest" description="Disordered" evidence="6">
    <location>
        <begin position="362"/>
        <end position="392"/>
    </location>
</feature>
<feature type="transmembrane region" description="Helical" evidence="7">
    <location>
        <begin position="81"/>
        <end position="103"/>
    </location>
</feature>
<feature type="transmembrane region" description="Helical" evidence="7">
    <location>
        <begin position="123"/>
        <end position="147"/>
    </location>
</feature>
<evidence type="ECO:0000256" key="7">
    <source>
        <dbReference type="SAM" id="Phobius"/>
    </source>
</evidence>
<proteinExistence type="inferred from homology"/>
<dbReference type="PANTHER" id="PTHR33048:SF129">
    <property type="entry name" value="INTEGRAL MEMBRANE PROTEIN-RELATED"/>
    <property type="match status" value="1"/>
</dbReference>
<keyword evidence="3 7" id="KW-1133">Transmembrane helix</keyword>
<sequence>MSENLSQYFILVNELAAHNHIDLDGVIPPDVSDADYVHPNDGYILLIANLVLAVISFLVVATRFYTRIFVAGNIGGDDMTIGVALIAVVGSTGLNSWAVYHAGVGKHFYDLAGPIEAERLLKFTYALPIIYSFGVVIIKSSILLYYRRLFGNNKVMQNIVTYFLVFQWVFAIASMLAFATICNPIKAWWVLSLRNAGCPTLRQTMAVYVSLRVITVLCDIGVLCLPMGMVWKLELPLRHRIGLLGVFALGFLACSVAIARLTLLPRLTLTLDVPWNILPIAILDQSEQCLGIITASIPALTALISKFFLRKKLSPTRPYPSSKAIWNGSGSSAEFDFLSFAYDPDRQNLGTYEARAYSTAAPLERGGGSRKGRRGMGKGREKEEDEELVLGDMRGIEKTTTVTVHVS</sequence>
<organism evidence="9 10">
    <name type="scientific">Pyronema omphalodes (strain CBS 100304)</name>
    <name type="common">Pyronema confluens</name>
    <dbReference type="NCBI Taxonomy" id="1076935"/>
    <lineage>
        <taxon>Eukaryota</taxon>
        <taxon>Fungi</taxon>
        <taxon>Dikarya</taxon>
        <taxon>Ascomycota</taxon>
        <taxon>Pezizomycotina</taxon>
        <taxon>Pezizomycetes</taxon>
        <taxon>Pezizales</taxon>
        <taxon>Pyronemataceae</taxon>
        <taxon>Pyronema</taxon>
    </lineage>
</organism>
<evidence type="ECO:0000313" key="9">
    <source>
        <dbReference type="EMBL" id="CCX15954.1"/>
    </source>
</evidence>
<dbReference type="OrthoDB" id="5429740at2759"/>
<dbReference type="eggNOG" id="ENOG502SMK9">
    <property type="taxonomic scope" value="Eukaryota"/>
</dbReference>
<dbReference type="InterPro" id="IPR049326">
    <property type="entry name" value="Rhodopsin_dom_fungi"/>
</dbReference>
<gene>
    <name evidence="9" type="ORF">PCON_02413</name>
</gene>
<protein>
    <recommendedName>
        <fullName evidence="8">Rhodopsin domain-containing protein</fullName>
    </recommendedName>
</protein>
<evidence type="ECO:0000256" key="4">
    <source>
        <dbReference type="ARBA" id="ARBA00023136"/>
    </source>
</evidence>
<dbReference type="InterPro" id="IPR052337">
    <property type="entry name" value="SAT4-like"/>
</dbReference>
<accession>U4LHI9</accession>
<dbReference type="EMBL" id="HF936265">
    <property type="protein sequence ID" value="CCX15954.1"/>
    <property type="molecule type" value="Genomic_DNA"/>
</dbReference>
<evidence type="ECO:0000313" key="10">
    <source>
        <dbReference type="Proteomes" id="UP000018144"/>
    </source>
</evidence>
<evidence type="ECO:0000256" key="3">
    <source>
        <dbReference type="ARBA" id="ARBA00022989"/>
    </source>
</evidence>
<keyword evidence="2 7" id="KW-0812">Transmembrane</keyword>
<comment type="subcellular location">
    <subcellularLocation>
        <location evidence="1">Membrane</location>
        <topology evidence="1">Multi-pass membrane protein</topology>
    </subcellularLocation>
</comment>
<dbReference type="AlphaFoldDB" id="U4LHI9"/>
<feature type="transmembrane region" description="Helical" evidence="7">
    <location>
        <begin position="42"/>
        <end position="61"/>
    </location>
</feature>
<dbReference type="Pfam" id="PF20684">
    <property type="entry name" value="Fung_rhodopsin"/>
    <property type="match status" value="1"/>
</dbReference>
<evidence type="ECO:0000256" key="6">
    <source>
        <dbReference type="SAM" id="MobiDB-lite"/>
    </source>
</evidence>
<dbReference type="Proteomes" id="UP000018144">
    <property type="component" value="Unassembled WGS sequence"/>
</dbReference>
<comment type="similarity">
    <text evidence="5">Belongs to the SAT4 family.</text>
</comment>
<name>U4LHI9_PYROM</name>